<dbReference type="InterPro" id="IPR002159">
    <property type="entry name" value="CD36_fam"/>
</dbReference>
<dbReference type="Pfam" id="PF01130">
    <property type="entry name" value="CD36"/>
    <property type="match status" value="1"/>
</dbReference>
<dbReference type="PANTHER" id="PTHR11923:SF69">
    <property type="entry name" value="SENSORY NEURON MEMBRANE PROTEIN 1"/>
    <property type="match status" value="1"/>
</dbReference>
<gene>
    <name evidence="13" type="primary">SNMP1</name>
</gene>
<evidence type="ECO:0000256" key="5">
    <source>
        <dbReference type="ARBA" id="ARBA00022692"/>
    </source>
</evidence>
<comment type="similarity">
    <text evidence="2">Belongs to the CD36 family.</text>
</comment>
<evidence type="ECO:0000256" key="2">
    <source>
        <dbReference type="ARBA" id="ARBA00010532"/>
    </source>
</evidence>
<name>A0A2H8TGG2_9HEMI</name>
<dbReference type="GO" id="GO:0005886">
    <property type="term" value="C:plasma membrane"/>
    <property type="evidence" value="ECO:0007669"/>
    <property type="project" value="UniProtKB-SubCell"/>
</dbReference>
<evidence type="ECO:0000256" key="9">
    <source>
        <dbReference type="ARBA" id="ARBA00023157"/>
    </source>
</evidence>
<evidence type="ECO:0000256" key="11">
    <source>
        <dbReference type="ARBA" id="ARBA00023180"/>
    </source>
</evidence>
<organism evidence="13">
    <name type="scientific">Melanaphis sacchari</name>
    <dbReference type="NCBI Taxonomy" id="742174"/>
    <lineage>
        <taxon>Eukaryota</taxon>
        <taxon>Metazoa</taxon>
        <taxon>Ecdysozoa</taxon>
        <taxon>Arthropoda</taxon>
        <taxon>Hexapoda</taxon>
        <taxon>Insecta</taxon>
        <taxon>Pterygota</taxon>
        <taxon>Neoptera</taxon>
        <taxon>Paraneoptera</taxon>
        <taxon>Hemiptera</taxon>
        <taxon>Sternorrhyncha</taxon>
        <taxon>Aphidomorpha</taxon>
        <taxon>Aphidoidea</taxon>
        <taxon>Aphididae</taxon>
        <taxon>Aphidini</taxon>
        <taxon>Melanaphis</taxon>
    </lineage>
</organism>
<keyword evidence="10" id="KW-0675">Receptor</keyword>
<evidence type="ECO:0000256" key="4">
    <source>
        <dbReference type="ARBA" id="ARBA00022606"/>
    </source>
</evidence>
<keyword evidence="8 12" id="KW-0472">Membrane</keyword>
<dbReference type="GO" id="GO:0007608">
    <property type="term" value="P:sensory perception of smell"/>
    <property type="evidence" value="ECO:0007669"/>
    <property type="project" value="UniProtKB-KW"/>
</dbReference>
<keyword evidence="6" id="KW-0552">Olfaction</keyword>
<dbReference type="PANTHER" id="PTHR11923">
    <property type="entry name" value="SCAVENGER RECEPTOR CLASS B TYPE-1 SR-B1"/>
    <property type="match status" value="1"/>
</dbReference>
<keyword evidence="4" id="KW-0716">Sensory transduction</keyword>
<comment type="subcellular location">
    <subcellularLocation>
        <location evidence="1">Cell membrane</location>
        <topology evidence="1">Multi-pass membrane protein</topology>
    </subcellularLocation>
</comment>
<keyword evidence="5 12" id="KW-0812">Transmembrane</keyword>
<evidence type="ECO:0000256" key="6">
    <source>
        <dbReference type="ARBA" id="ARBA00022725"/>
    </source>
</evidence>
<keyword evidence="7 12" id="KW-1133">Transmembrane helix</keyword>
<evidence type="ECO:0000313" key="13">
    <source>
        <dbReference type="EMBL" id="MBW13175.1"/>
    </source>
</evidence>
<feature type="transmembrane region" description="Helical" evidence="12">
    <location>
        <begin position="455"/>
        <end position="476"/>
    </location>
</feature>
<evidence type="ECO:0000256" key="7">
    <source>
        <dbReference type="ARBA" id="ARBA00022989"/>
    </source>
</evidence>
<dbReference type="PRINTS" id="PR01609">
    <property type="entry name" value="CD36FAMILY"/>
</dbReference>
<proteinExistence type="inferred from homology"/>
<evidence type="ECO:0000256" key="12">
    <source>
        <dbReference type="SAM" id="Phobius"/>
    </source>
</evidence>
<accession>A0A2H8TGG2</accession>
<dbReference type="OrthoDB" id="10024078at2759"/>
<feature type="transmembrane region" description="Helical" evidence="12">
    <location>
        <begin position="6"/>
        <end position="26"/>
    </location>
</feature>
<protein>
    <submittedName>
        <fullName evidence="13">Sensory neuron membrane protein 1</fullName>
    </submittedName>
</protein>
<evidence type="ECO:0000256" key="8">
    <source>
        <dbReference type="ARBA" id="ARBA00023136"/>
    </source>
</evidence>
<sequence length="488" mass="55749">MGAPTTLTVIGIIFLMFGIFVGWFAFPKMLHKKILESKSLNPRSNMRQMWTHPPISADFKIYLFNVTNPEEAQRGEKVIIKEVGPYVYHEWKEKENLIDDIDEDTVEFSFKNTFIFDEMSTLPLTGDEILVMPHLAMIGMVTMTKMMKPAALGLVNKAIPFLYPDQTSAFMTGTANDIMWNGLDINCTSGEFAAVAICSQIRQNSASLHKVNKDHFKFSLFGVKNGTIESNRYTVKRGYKTSPLDVGQVIRFNDKHKMDVWPGDECNRIYGTDTTIFQSFITQETNLASFSGDICRSLTPDFLRETKYNGLNVFEYSAVLVKPEEKCFCLNPKKCLKPGALDLTNCSGAPIIATFPHFYKSEEYLNNIDGLSPEVEKHKIQMYFEPMTGTPLLGYKRLQFNIFLKKESKISVMKTLNEDEKLIPLFWVEEGVALNKTWTNQIKNKLFLPITIMKYVKYIFVAFGIIFIILAMVINYNSVKTVEVTPKY</sequence>
<evidence type="ECO:0000256" key="3">
    <source>
        <dbReference type="ARBA" id="ARBA00022475"/>
    </source>
</evidence>
<keyword evidence="3" id="KW-1003">Cell membrane</keyword>
<dbReference type="EMBL" id="GFXV01001370">
    <property type="protein sequence ID" value="MBW13175.1"/>
    <property type="molecule type" value="Transcribed_RNA"/>
</dbReference>
<dbReference type="AlphaFoldDB" id="A0A2H8TGG2"/>
<evidence type="ECO:0000256" key="1">
    <source>
        <dbReference type="ARBA" id="ARBA00004651"/>
    </source>
</evidence>
<dbReference type="GO" id="GO:0005044">
    <property type="term" value="F:scavenger receptor activity"/>
    <property type="evidence" value="ECO:0007669"/>
    <property type="project" value="TreeGrafter"/>
</dbReference>
<reference evidence="13" key="1">
    <citation type="submission" date="2017-10" db="EMBL/GenBank/DDBJ databases">
        <title>Transcriptome Assembly of Sugarcane Aphid Adults.</title>
        <authorList>
            <person name="Scully E.D."/>
            <person name="Palmer N.A."/>
            <person name="Geib S.M."/>
            <person name="Sarath G."/>
            <person name="Sattler S.E."/>
        </authorList>
    </citation>
    <scope>NUCLEOTIDE SEQUENCE</scope>
    <source>
        <tissue evidence="13">Whole body</tissue>
    </source>
</reference>
<keyword evidence="9" id="KW-1015">Disulfide bond</keyword>
<keyword evidence="11" id="KW-0325">Glycoprotein</keyword>
<dbReference type="SMR" id="A0A2H8TGG2"/>
<evidence type="ECO:0000256" key="10">
    <source>
        <dbReference type="ARBA" id="ARBA00023170"/>
    </source>
</evidence>
<dbReference type="GO" id="GO:0005737">
    <property type="term" value="C:cytoplasm"/>
    <property type="evidence" value="ECO:0007669"/>
    <property type="project" value="TreeGrafter"/>
</dbReference>